<dbReference type="SUPFAM" id="SSF55658">
    <property type="entry name" value="L9 N-domain-like"/>
    <property type="match status" value="2"/>
</dbReference>
<dbReference type="AlphaFoldDB" id="A0AAP0L1X7"/>
<protein>
    <recommendedName>
        <fullName evidence="1">Ribonuclease H1 N-terminal domain-containing protein</fullName>
    </recommendedName>
</protein>
<accession>A0AAP0L1X7</accession>
<organism evidence="2 3">
    <name type="scientific">Stephania yunnanensis</name>
    <dbReference type="NCBI Taxonomy" id="152371"/>
    <lineage>
        <taxon>Eukaryota</taxon>
        <taxon>Viridiplantae</taxon>
        <taxon>Streptophyta</taxon>
        <taxon>Embryophyta</taxon>
        <taxon>Tracheophyta</taxon>
        <taxon>Spermatophyta</taxon>
        <taxon>Magnoliopsida</taxon>
        <taxon>Ranunculales</taxon>
        <taxon>Menispermaceae</taxon>
        <taxon>Menispermoideae</taxon>
        <taxon>Cissampelideae</taxon>
        <taxon>Stephania</taxon>
    </lineage>
</organism>
<name>A0AAP0L1X7_9MAGN</name>
<proteinExistence type="predicted"/>
<gene>
    <name evidence="2" type="ORF">Syun_003282</name>
</gene>
<dbReference type="InterPro" id="IPR037056">
    <property type="entry name" value="RNase_H1_N_sf"/>
</dbReference>
<dbReference type="Pfam" id="PF01693">
    <property type="entry name" value="Cauli_VI"/>
    <property type="match status" value="2"/>
</dbReference>
<dbReference type="InterPro" id="IPR011320">
    <property type="entry name" value="RNase_H1_N"/>
</dbReference>
<evidence type="ECO:0000313" key="2">
    <source>
        <dbReference type="EMBL" id="KAK9162380.1"/>
    </source>
</evidence>
<dbReference type="Proteomes" id="UP001420932">
    <property type="component" value="Unassembled WGS sequence"/>
</dbReference>
<dbReference type="EMBL" id="JBBNAF010000002">
    <property type="protein sequence ID" value="KAK9162380.1"/>
    <property type="molecule type" value="Genomic_DNA"/>
</dbReference>
<evidence type="ECO:0000313" key="3">
    <source>
        <dbReference type="Proteomes" id="UP001420932"/>
    </source>
</evidence>
<evidence type="ECO:0000259" key="1">
    <source>
        <dbReference type="Pfam" id="PF01693"/>
    </source>
</evidence>
<dbReference type="InterPro" id="IPR009027">
    <property type="entry name" value="Ribosomal_bL9/RNase_H1_N"/>
</dbReference>
<dbReference type="Gene3D" id="3.40.970.10">
    <property type="entry name" value="Ribonuclease H1, N-terminal domain"/>
    <property type="match status" value="2"/>
</dbReference>
<keyword evidence="3" id="KW-1185">Reference proteome</keyword>
<feature type="domain" description="Ribonuclease H1 N-terminal" evidence="1">
    <location>
        <begin position="50"/>
        <end position="90"/>
    </location>
</feature>
<sequence>MADKNKYVVHKGRNPGEYKTWGETNDQVSGYPGNCHEKVDSTTGTPYGDKHYVVYGGAKPGVYDNWRDTHDQVSGYSGAQYEKAKSAEDAVNKWTDFKTYPKRGN</sequence>
<feature type="domain" description="Ribonuclease H1 N-terminal" evidence="1">
    <location>
        <begin position="7"/>
        <end position="38"/>
    </location>
</feature>
<comment type="caution">
    <text evidence="2">The sequence shown here is derived from an EMBL/GenBank/DDBJ whole genome shotgun (WGS) entry which is preliminary data.</text>
</comment>
<reference evidence="2 3" key="1">
    <citation type="submission" date="2024-01" db="EMBL/GenBank/DDBJ databases">
        <title>Genome assemblies of Stephania.</title>
        <authorList>
            <person name="Yang L."/>
        </authorList>
    </citation>
    <scope>NUCLEOTIDE SEQUENCE [LARGE SCALE GENOMIC DNA]</scope>
    <source>
        <strain evidence="2">YNDBR</strain>
        <tissue evidence="2">Leaf</tissue>
    </source>
</reference>